<name>A0ABP0T1N0_9DINO</name>
<evidence type="ECO:0000313" key="2">
    <source>
        <dbReference type="Proteomes" id="UP001642484"/>
    </source>
</evidence>
<evidence type="ECO:0000313" key="1">
    <source>
        <dbReference type="EMBL" id="CAK9118551.1"/>
    </source>
</evidence>
<proteinExistence type="predicted"/>
<dbReference type="Proteomes" id="UP001642484">
    <property type="component" value="Unassembled WGS sequence"/>
</dbReference>
<comment type="caution">
    <text evidence="1">The sequence shown here is derived from an EMBL/GenBank/DDBJ whole genome shotgun (WGS) entry which is preliminary data.</text>
</comment>
<accession>A0ABP0T1N0</accession>
<keyword evidence="2" id="KW-1185">Reference proteome</keyword>
<gene>
    <name evidence="1" type="ORF">CCMP2556_LOCUS55613</name>
</gene>
<organism evidence="1 2">
    <name type="scientific">Durusdinium trenchii</name>
    <dbReference type="NCBI Taxonomy" id="1381693"/>
    <lineage>
        <taxon>Eukaryota</taxon>
        <taxon>Sar</taxon>
        <taxon>Alveolata</taxon>
        <taxon>Dinophyceae</taxon>
        <taxon>Suessiales</taxon>
        <taxon>Symbiodiniaceae</taxon>
        <taxon>Durusdinium</taxon>
    </lineage>
</organism>
<protein>
    <submittedName>
        <fullName evidence="1">Uncharacterized protein</fullName>
    </submittedName>
</protein>
<sequence length="163" mass="18684">MPWMPPALERISFNFVQLRGLRSMLRGEHAVSEVDMRLETSGDRKSCFEAKRIATVQEKRDSEKRGPDTQSKKVVRRARDSLKRMLAGELVFMAMVEKSVRSLSQTFRVRLVKDPRELEDVVFKYPSFGRIAHSEICIDQVRCGQSSMLLMLPISFSGEAAFL</sequence>
<reference evidence="1 2" key="1">
    <citation type="submission" date="2024-02" db="EMBL/GenBank/DDBJ databases">
        <authorList>
            <person name="Chen Y."/>
            <person name="Shah S."/>
            <person name="Dougan E. K."/>
            <person name="Thang M."/>
            <person name="Chan C."/>
        </authorList>
    </citation>
    <scope>NUCLEOTIDE SEQUENCE [LARGE SCALE GENOMIC DNA]</scope>
</reference>
<dbReference type="EMBL" id="CAXAMN010029039">
    <property type="protein sequence ID" value="CAK9118551.1"/>
    <property type="molecule type" value="Genomic_DNA"/>
</dbReference>